<proteinExistence type="predicted"/>
<evidence type="ECO:0000256" key="1">
    <source>
        <dbReference type="SAM" id="MobiDB-lite"/>
    </source>
</evidence>
<reference evidence="2 3" key="1">
    <citation type="journal article" date="2022" name="Nat. Ecol. Evol.">
        <title>A masculinizing supergene underlies an exaggerated male reproductive morph in a spider.</title>
        <authorList>
            <person name="Hendrickx F."/>
            <person name="De Corte Z."/>
            <person name="Sonet G."/>
            <person name="Van Belleghem S.M."/>
            <person name="Kostlbacher S."/>
            <person name="Vangestel C."/>
        </authorList>
    </citation>
    <scope>NUCLEOTIDE SEQUENCE [LARGE SCALE GENOMIC DNA]</scope>
    <source>
        <strain evidence="2">W744_W776</strain>
    </source>
</reference>
<evidence type="ECO:0000313" key="2">
    <source>
        <dbReference type="EMBL" id="KAG8170881.1"/>
    </source>
</evidence>
<gene>
    <name evidence="2" type="ORF">JTE90_015698</name>
</gene>
<organism evidence="2 3">
    <name type="scientific">Oedothorax gibbosus</name>
    <dbReference type="NCBI Taxonomy" id="931172"/>
    <lineage>
        <taxon>Eukaryota</taxon>
        <taxon>Metazoa</taxon>
        <taxon>Ecdysozoa</taxon>
        <taxon>Arthropoda</taxon>
        <taxon>Chelicerata</taxon>
        <taxon>Arachnida</taxon>
        <taxon>Araneae</taxon>
        <taxon>Araneomorphae</taxon>
        <taxon>Entelegynae</taxon>
        <taxon>Araneoidea</taxon>
        <taxon>Linyphiidae</taxon>
        <taxon>Erigoninae</taxon>
        <taxon>Oedothorax</taxon>
    </lineage>
</organism>
<evidence type="ECO:0000313" key="3">
    <source>
        <dbReference type="Proteomes" id="UP000827092"/>
    </source>
</evidence>
<sequence length="125" mass="14453">MFLRLRKKPFTIEGPPQSKGLYLILPQKYCHKIKYETFGTLGRRCATPSPRCILRGARKQKGRKGRKSDVELETRTAIQTHTTAAECYRITIYNHIRTEIISAMERHGTGPDHSQRKRGRGKRTD</sequence>
<comment type="caution">
    <text evidence="2">The sequence shown here is derived from an EMBL/GenBank/DDBJ whole genome shotgun (WGS) entry which is preliminary data.</text>
</comment>
<protein>
    <submittedName>
        <fullName evidence="2">Uncharacterized protein</fullName>
    </submittedName>
</protein>
<dbReference type="Proteomes" id="UP000827092">
    <property type="component" value="Unassembled WGS sequence"/>
</dbReference>
<dbReference type="AlphaFoldDB" id="A0AAV6THG0"/>
<feature type="compositionally biased region" description="Basic and acidic residues" evidence="1">
    <location>
        <begin position="104"/>
        <end position="114"/>
    </location>
</feature>
<keyword evidence="3" id="KW-1185">Reference proteome</keyword>
<name>A0AAV6THG0_9ARAC</name>
<feature type="compositionally biased region" description="Basic residues" evidence="1">
    <location>
        <begin position="115"/>
        <end position="125"/>
    </location>
</feature>
<accession>A0AAV6THG0</accession>
<feature type="region of interest" description="Disordered" evidence="1">
    <location>
        <begin position="103"/>
        <end position="125"/>
    </location>
</feature>
<dbReference type="EMBL" id="JAFNEN010004722">
    <property type="protein sequence ID" value="KAG8170881.1"/>
    <property type="molecule type" value="Genomic_DNA"/>
</dbReference>